<reference evidence="1" key="2">
    <citation type="submission" date="2021-04" db="EMBL/GenBank/DDBJ databases">
        <authorList>
            <person name="Gilroy R."/>
        </authorList>
    </citation>
    <scope>NUCLEOTIDE SEQUENCE</scope>
    <source>
        <strain evidence="1">ChiW7-2402</strain>
    </source>
</reference>
<reference evidence="1" key="1">
    <citation type="journal article" date="2021" name="PeerJ">
        <title>Extensive microbial diversity within the chicken gut microbiome revealed by metagenomics and culture.</title>
        <authorList>
            <person name="Gilroy R."/>
            <person name="Ravi A."/>
            <person name="Getino M."/>
            <person name="Pursley I."/>
            <person name="Horton D.L."/>
            <person name="Alikhan N.F."/>
            <person name="Baker D."/>
            <person name="Gharbi K."/>
            <person name="Hall N."/>
            <person name="Watson M."/>
            <person name="Adriaenssens E.M."/>
            <person name="Foster-Nyarko E."/>
            <person name="Jarju S."/>
            <person name="Secka A."/>
            <person name="Antonio M."/>
            <person name="Oren A."/>
            <person name="Chaudhuri R.R."/>
            <person name="La Ragione R."/>
            <person name="Hildebrand F."/>
            <person name="Pallen M.J."/>
        </authorList>
    </citation>
    <scope>NUCLEOTIDE SEQUENCE</scope>
    <source>
        <strain evidence="1">ChiW7-2402</strain>
    </source>
</reference>
<accession>A0A9D2G5C2</accession>
<evidence type="ECO:0000313" key="2">
    <source>
        <dbReference type="Proteomes" id="UP000824102"/>
    </source>
</evidence>
<protein>
    <recommendedName>
        <fullName evidence="3">5' nucleotidase, deoxy (Pyrimidine), cytosolic type C protein (NT5C)</fullName>
    </recommendedName>
</protein>
<dbReference type="InterPro" id="IPR023214">
    <property type="entry name" value="HAD_sf"/>
</dbReference>
<dbReference type="SUPFAM" id="SSF56784">
    <property type="entry name" value="HAD-like"/>
    <property type="match status" value="1"/>
</dbReference>
<dbReference type="Proteomes" id="UP000824102">
    <property type="component" value="Unassembled WGS sequence"/>
</dbReference>
<gene>
    <name evidence="1" type="ORF">H9964_03435</name>
</gene>
<dbReference type="Gene3D" id="3.40.50.1000">
    <property type="entry name" value="HAD superfamily/HAD-like"/>
    <property type="match status" value="1"/>
</dbReference>
<name>A0A9D2G5C2_9FIRM</name>
<proteinExistence type="predicted"/>
<dbReference type="InterPro" id="IPR036412">
    <property type="entry name" value="HAD-like_sf"/>
</dbReference>
<dbReference type="EMBL" id="DXBB01000054">
    <property type="protein sequence ID" value="HIZ72615.1"/>
    <property type="molecule type" value="Genomic_DNA"/>
</dbReference>
<evidence type="ECO:0008006" key="3">
    <source>
        <dbReference type="Google" id="ProtNLM"/>
    </source>
</evidence>
<organism evidence="1 2">
    <name type="scientific">Candidatus Gallimonas intestinavium</name>
    <dbReference type="NCBI Taxonomy" id="2838603"/>
    <lineage>
        <taxon>Bacteria</taxon>
        <taxon>Bacillati</taxon>
        <taxon>Bacillota</taxon>
        <taxon>Clostridia</taxon>
        <taxon>Candidatus Gallimonas</taxon>
    </lineage>
</organism>
<comment type="caution">
    <text evidence="1">The sequence shown here is derived from an EMBL/GenBank/DDBJ whole genome shotgun (WGS) entry which is preliminary data.</text>
</comment>
<sequence length="196" mass="22198">MKIAIDIDDTLNIIERARYAIAYLEKEGLPFRVVDPFANAFVRVCDWKEEDVIRFIRAGGAAAFIEALPRAGAQRTLCRWKEAGHTIVILTARLVSWFGDPYAISYEWLTRHGFPFDELVADCEEKGKYCKEHQIDVLIDDNLTHYRSAKEHGVTPVLAVCRATEAFRGEFEYVGDDWNGIAACVAKIAEKKGERA</sequence>
<evidence type="ECO:0000313" key="1">
    <source>
        <dbReference type="EMBL" id="HIZ72615.1"/>
    </source>
</evidence>
<dbReference type="AlphaFoldDB" id="A0A9D2G5C2"/>